<dbReference type="GO" id="GO:0008168">
    <property type="term" value="F:methyltransferase activity"/>
    <property type="evidence" value="ECO:0007669"/>
    <property type="project" value="UniProtKB-KW"/>
</dbReference>
<protein>
    <submittedName>
        <fullName evidence="3">Putative S-adenosyl-L-methionine-dependent methyltransferase TehB</fullName>
    </submittedName>
</protein>
<dbReference type="CDD" id="cd02440">
    <property type="entry name" value="AdoMet_MTases"/>
    <property type="match status" value="1"/>
</dbReference>
<dbReference type="OrthoDB" id="9804312at2"/>
<dbReference type="PANTHER" id="PTHR43861:SF1">
    <property type="entry name" value="TRANS-ACONITATE 2-METHYLTRANSFERASE"/>
    <property type="match status" value="1"/>
</dbReference>
<dbReference type="NCBIfam" id="NF008992">
    <property type="entry name" value="PRK12335.1"/>
    <property type="match status" value="1"/>
</dbReference>
<dbReference type="Pfam" id="PF03848">
    <property type="entry name" value="TehB"/>
    <property type="match status" value="1"/>
</dbReference>
<name>A0A078L2K5_9GAMM</name>
<organism evidence="3 4">
    <name type="scientific">Legionella massiliensis</name>
    <dbReference type="NCBI Taxonomy" id="1034943"/>
    <lineage>
        <taxon>Bacteria</taxon>
        <taxon>Pseudomonadati</taxon>
        <taxon>Pseudomonadota</taxon>
        <taxon>Gammaproteobacteria</taxon>
        <taxon>Legionellales</taxon>
        <taxon>Legionellaceae</taxon>
        <taxon>Legionella</taxon>
    </lineage>
</organism>
<dbReference type="AlphaFoldDB" id="A0A078L2K5"/>
<dbReference type="InterPro" id="IPR015392">
    <property type="entry name" value="TehB/YeaR-like_dom"/>
</dbReference>
<dbReference type="InterPro" id="IPR014710">
    <property type="entry name" value="RmlC-like_jellyroll"/>
</dbReference>
<dbReference type="GO" id="GO:0032259">
    <property type="term" value="P:methylation"/>
    <property type="evidence" value="ECO:0007669"/>
    <property type="project" value="UniProtKB-KW"/>
</dbReference>
<dbReference type="EMBL" id="CCSB01000005">
    <property type="protein sequence ID" value="CDZ79437.1"/>
    <property type="molecule type" value="Genomic_DNA"/>
</dbReference>
<dbReference type="InterPro" id="IPR014431">
    <property type="entry name" value="Tellurite-R_TehB-2"/>
</dbReference>
<dbReference type="RefSeq" id="WP_044012714.1">
    <property type="nucleotide sequence ID" value="NZ_CCVW01000005.1"/>
</dbReference>
<evidence type="ECO:0000259" key="2">
    <source>
        <dbReference type="Pfam" id="PF09313"/>
    </source>
</evidence>
<dbReference type="Gene3D" id="2.60.120.10">
    <property type="entry name" value="Jelly Rolls"/>
    <property type="match status" value="1"/>
</dbReference>
<keyword evidence="3" id="KW-0489">Methyltransferase</keyword>
<dbReference type="Pfam" id="PF09313">
    <property type="entry name" value="TehB-like"/>
    <property type="match status" value="1"/>
</dbReference>
<proteinExistence type="predicted"/>
<accession>A0A078L2K5</accession>
<feature type="domain" description="Tellurite resistance methyltransferase TehB-like" evidence="1">
    <location>
        <begin position="93"/>
        <end position="286"/>
    </location>
</feature>
<evidence type="ECO:0000313" key="4">
    <source>
        <dbReference type="Proteomes" id="UP000044071"/>
    </source>
</evidence>
<dbReference type="PANTHER" id="PTHR43861">
    <property type="entry name" value="TRANS-ACONITATE 2-METHYLTRANSFERASE-RELATED"/>
    <property type="match status" value="1"/>
</dbReference>
<evidence type="ECO:0000259" key="1">
    <source>
        <dbReference type="Pfam" id="PF03848"/>
    </source>
</evidence>
<dbReference type="SUPFAM" id="SSF51197">
    <property type="entry name" value="Clavaminate synthase-like"/>
    <property type="match status" value="1"/>
</dbReference>
<dbReference type="PIRSF" id="PIRSF005215">
    <property type="entry name" value="TehB"/>
    <property type="match status" value="1"/>
</dbReference>
<dbReference type="Gene3D" id="3.40.50.150">
    <property type="entry name" value="Vaccinia Virus protein VP39"/>
    <property type="match status" value="1"/>
</dbReference>
<dbReference type="InterPro" id="IPR015985">
    <property type="entry name" value="TehB-like_dom"/>
</dbReference>
<gene>
    <name evidence="3" type="primary">tehB</name>
    <name evidence="3" type="ORF">BN59_03755</name>
</gene>
<reference evidence="3 4" key="1">
    <citation type="submission" date="2014-06" db="EMBL/GenBank/DDBJ databases">
        <authorList>
            <person name="Urmite Genomes Urmite Genomes"/>
        </authorList>
    </citation>
    <scope>NUCLEOTIDE SEQUENCE [LARGE SCALE GENOMIC DNA]</scope>
</reference>
<feature type="domain" description="TehB/YeaR-like" evidence="2">
    <location>
        <begin position="24"/>
        <end position="89"/>
    </location>
</feature>
<dbReference type="SUPFAM" id="SSF53335">
    <property type="entry name" value="S-adenosyl-L-methionine-dependent methyltransferases"/>
    <property type="match status" value="1"/>
</dbReference>
<evidence type="ECO:0000313" key="3">
    <source>
        <dbReference type="EMBL" id="CDZ79437.1"/>
    </source>
</evidence>
<dbReference type="STRING" id="1034943.BN59_03755"/>
<dbReference type="eggNOG" id="COG2226">
    <property type="taxonomic scope" value="Bacteria"/>
</dbReference>
<dbReference type="InterPro" id="IPR029063">
    <property type="entry name" value="SAM-dependent_MTases_sf"/>
</dbReference>
<dbReference type="eggNOG" id="COG3615">
    <property type="taxonomic scope" value="Bacteria"/>
</dbReference>
<sequence length="298" mass="34327">MNTQNDDLICYKSIPIDPHGKLKFFLEKHSTKEGTWGHLTLHEGEIDFAFLDGEGHELSRTRLNKNNAKLSIPPASWHKIIPVSADFNAHLQFYCKPHRYFNKKYHMGALHGDLFYAYQTYLSHQKHHNILDVGCGSGRNLLYFAKLGYPITGVDINQSALENIKTVAQEENLTQVDTLLHDLNQPLTLTKEQYHFVFSTVTLQFLNTERIPSLLTELQEATAKNGYHFLVFPVQSELYSLPNSFTFLPKHEELYHFYQNRGWSILEYKESVGHLHKKDESGRPISGLFGLLLAQKII</sequence>
<dbReference type="Proteomes" id="UP000044071">
    <property type="component" value="Unassembled WGS sequence"/>
</dbReference>
<keyword evidence="4" id="KW-1185">Reference proteome</keyword>
<keyword evidence="3" id="KW-0808">Transferase</keyword>